<evidence type="ECO:0000313" key="2">
    <source>
        <dbReference type="Proteomes" id="UP000251960"/>
    </source>
</evidence>
<name>A0A3L6G4U8_MAIZE</name>
<dbReference type="InterPro" id="IPR039280">
    <property type="entry name" value="VUP"/>
</dbReference>
<dbReference type="Proteomes" id="UP000251960">
    <property type="component" value="Chromosome 10"/>
</dbReference>
<protein>
    <submittedName>
        <fullName evidence="1">Uncharacterized protein</fullName>
    </submittedName>
</protein>
<organism evidence="1 2">
    <name type="scientific">Zea mays</name>
    <name type="common">Maize</name>
    <dbReference type="NCBI Taxonomy" id="4577"/>
    <lineage>
        <taxon>Eukaryota</taxon>
        <taxon>Viridiplantae</taxon>
        <taxon>Streptophyta</taxon>
        <taxon>Embryophyta</taxon>
        <taxon>Tracheophyta</taxon>
        <taxon>Spermatophyta</taxon>
        <taxon>Magnoliopsida</taxon>
        <taxon>Liliopsida</taxon>
        <taxon>Poales</taxon>
        <taxon>Poaceae</taxon>
        <taxon>PACMAD clade</taxon>
        <taxon>Panicoideae</taxon>
        <taxon>Andropogonodae</taxon>
        <taxon>Andropogoneae</taxon>
        <taxon>Tripsacinae</taxon>
        <taxon>Zea</taxon>
    </lineage>
</organism>
<dbReference type="AlphaFoldDB" id="A0A3L6G4U8"/>
<proteinExistence type="predicted"/>
<evidence type="ECO:0000313" key="1">
    <source>
        <dbReference type="EMBL" id="PWZ43600.1"/>
    </source>
</evidence>
<dbReference type="PANTHER" id="PTHR33974:SF23">
    <property type="entry name" value="OS04G0627300 PROTEIN"/>
    <property type="match status" value="1"/>
</dbReference>
<dbReference type="PANTHER" id="PTHR33974">
    <property type="entry name" value="VASCULAR-RELATED UNKNOWN PROTEIN 1-RELATED"/>
    <property type="match status" value="1"/>
</dbReference>
<reference evidence="1 2" key="1">
    <citation type="journal article" date="2018" name="Nat. Genet.">
        <title>Extensive intraspecific gene order and gene structural variations between Mo17 and other maize genomes.</title>
        <authorList>
            <person name="Sun S."/>
            <person name="Zhou Y."/>
            <person name="Chen J."/>
            <person name="Shi J."/>
            <person name="Zhao H."/>
            <person name="Zhao H."/>
            <person name="Song W."/>
            <person name="Zhang M."/>
            <person name="Cui Y."/>
            <person name="Dong X."/>
            <person name="Liu H."/>
            <person name="Ma X."/>
            <person name="Jiao Y."/>
            <person name="Wang B."/>
            <person name="Wei X."/>
            <person name="Stein J.C."/>
            <person name="Glaubitz J.C."/>
            <person name="Lu F."/>
            <person name="Yu G."/>
            <person name="Liang C."/>
            <person name="Fengler K."/>
            <person name="Li B."/>
            <person name="Rafalski A."/>
            <person name="Schnable P.S."/>
            <person name="Ware D.H."/>
            <person name="Buckler E.S."/>
            <person name="Lai J."/>
        </authorList>
    </citation>
    <scope>NUCLEOTIDE SEQUENCE [LARGE SCALE GENOMIC DNA]</scope>
    <source>
        <strain evidence="2">cv. Missouri 17</strain>
        <tissue evidence="1">Seedling</tissue>
    </source>
</reference>
<sequence>MCCCRCYRLVGSSTIGVIGLGPVYISTDSSERSSLPSHIPIRKTKQHQHNRSIARAAAATPTVSSGRALPVRTMDNKSASSSCVITPAATSTMSSAGGESSWAVHIANFLASMPQDDIGTTDDPQAAVSGGGGSFSSSFGSFGDASSFITSQLMCGGDDDESLQDTACSSAAGQKMATMESFGLKQMAAMDGAKESNMPHHLQLMAKYVEAVGSKQQVTGVGDQQAINSSSNSEKALLYESNELRKRGLCLVPISMLINYLG</sequence>
<dbReference type="EMBL" id="NCVQ01000002">
    <property type="protein sequence ID" value="PWZ43600.1"/>
    <property type="molecule type" value="Genomic_DNA"/>
</dbReference>
<dbReference type="GO" id="GO:0010089">
    <property type="term" value="P:xylem development"/>
    <property type="evidence" value="ECO:0007669"/>
    <property type="project" value="InterPro"/>
</dbReference>
<gene>
    <name evidence="1" type="ORF">Zm00014a_019999</name>
</gene>
<comment type="caution">
    <text evidence="1">The sequence shown here is derived from an EMBL/GenBank/DDBJ whole genome shotgun (WGS) entry which is preliminary data.</text>
</comment>
<accession>A0A3L6G4U8</accession>
<dbReference type="ExpressionAtlas" id="A0A3L6G4U8">
    <property type="expression patterns" value="baseline and differential"/>
</dbReference>